<dbReference type="NCBIfam" id="TIGR04183">
    <property type="entry name" value="Por_Secre_tail"/>
    <property type="match status" value="1"/>
</dbReference>
<dbReference type="Gene3D" id="3.40.630.10">
    <property type="entry name" value="Zn peptidases"/>
    <property type="match status" value="1"/>
</dbReference>
<dbReference type="GO" id="GO:0004177">
    <property type="term" value="F:aminopeptidase activity"/>
    <property type="evidence" value="ECO:0007669"/>
    <property type="project" value="UniProtKB-KW"/>
</dbReference>
<evidence type="ECO:0000256" key="5">
    <source>
        <dbReference type="ARBA" id="ARBA00022801"/>
    </source>
</evidence>
<organism evidence="9 10">
    <name type="scientific">Phoenicibacter congonensis</name>
    <dbReference type="NCBI Taxonomy" id="1944646"/>
    <lineage>
        <taxon>Bacteria</taxon>
        <taxon>Bacillati</taxon>
        <taxon>Actinomycetota</taxon>
        <taxon>Coriobacteriia</taxon>
        <taxon>Eggerthellales</taxon>
        <taxon>Eggerthellaceae</taxon>
        <taxon>Phoenicibacter</taxon>
    </lineage>
</organism>
<keyword evidence="1" id="KW-0031">Aminopeptidase</keyword>
<dbReference type="Gene3D" id="2.60.40.10">
    <property type="entry name" value="Immunoglobulins"/>
    <property type="match status" value="1"/>
</dbReference>
<dbReference type="AlphaFoldDB" id="A0AA43RK57"/>
<accession>A0AA43RK57</accession>
<dbReference type="PANTHER" id="PTHR12147">
    <property type="entry name" value="METALLOPEPTIDASE M28 FAMILY MEMBER"/>
    <property type="match status" value="1"/>
</dbReference>
<evidence type="ECO:0000256" key="1">
    <source>
        <dbReference type="ARBA" id="ARBA00022438"/>
    </source>
</evidence>
<evidence type="ECO:0000313" key="10">
    <source>
        <dbReference type="Proteomes" id="UP001168575"/>
    </source>
</evidence>
<keyword evidence="10" id="KW-1185">Reference proteome</keyword>
<comment type="caution">
    <text evidence="9">The sequence shown here is derived from an EMBL/GenBank/DDBJ whole genome shotgun (WGS) entry which is preliminary data.</text>
</comment>
<name>A0AA43RK57_9ACTN</name>
<keyword evidence="6" id="KW-0862">Zinc</keyword>
<dbReference type="Pfam" id="PF18962">
    <property type="entry name" value="Por_Secre_tail"/>
    <property type="match status" value="1"/>
</dbReference>
<dbReference type="GO" id="GO:0005975">
    <property type="term" value="P:carbohydrate metabolic process"/>
    <property type="evidence" value="ECO:0007669"/>
    <property type="project" value="UniProtKB-ARBA"/>
</dbReference>
<keyword evidence="5" id="KW-0378">Hydrolase</keyword>
<dbReference type="Proteomes" id="UP001168575">
    <property type="component" value="Unassembled WGS sequence"/>
</dbReference>
<evidence type="ECO:0000259" key="8">
    <source>
        <dbReference type="Pfam" id="PF18962"/>
    </source>
</evidence>
<keyword evidence="4" id="KW-0732">Signal</keyword>
<dbReference type="GO" id="GO:0008235">
    <property type="term" value="F:metalloexopeptidase activity"/>
    <property type="evidence" value="ECO:0007669"/>
    <property type="project" value="InterPro"/>
</dbReference>
<keyword evidence="2" id="KW-0645">Protease</keyword>
<dbReference type="InterPro" id="IPR045175">
    <property type="entry name" value="M28_fam"/>
</dbReference>
<feature type="domain" description="Peptidase M28" evidence="7">
    <location>
        <begin position="73"/>
        <end position="258"/>
    </location>
</feature>
<protein>
    <submittedName>
        <fullName evidence="9">M28 family peptidase</fullName>
    </submittedName>
</protein>
<evidence type="ECO:0000256" key="2">
    <source>
        <dbReference type="ARBA" id="ARBA00022670"/>
    </source>
</evidence>
<dbReference type="PANTHER" id="PTHR12147:SF56">
    <property type="entry name" value="AMINOPEPTIDASE YDR415C-RELATED"/>
    <property type="match status" value="1"/>
</dbReference>
<dbReference type="EMBL" id="JAUMVS010000376">
    <property type="protein sequence ID" value="MDO4842929.1"/>
    <property type="molecule type" value="Genomic_DNA"/>
</dbReference>
<evidence type="ECO:0000313" key="9">
    <source>
        <dbReference type="EMBL" id="MDO4842929.1"/>
    </source>
</evidence>
<dbReference type="Pfam" id="PF04389">
    <property type="entry name" value="Peptidase_M28"/>
    <property type="match status" value="1"/>
</dbReference>
<reference evidence="9" key="1">
    <citation type="submission" date="2023-07" db="EMBL/GenBank/DDBJ databases">
        <title>Between Cages and Wild: Unraveling the Impact of Captivity on Animal Microbiomes and Antimicrobial Resistance.</title>
        <authorList>
            <person name="Schmartz G.P."/>
            <person name="Rehner J."/>
            <person name="Schuff M.J."/>
            <person name="Becker S.L."/>
            <person name="Kravczyk M."/>
            <person name="Gurevich A."/>
            <person name="Francke R."/>
            <person name="Mueller R."/>
            <person name="Keller V."/>
            <person name="Keller A."/>
        </authorList>
    </citation>
    <scope>NUCLEOTIDE SEQUENCE</scope>
    <source>
        <strain evidence="9">S12M_St_49</strain>
    </source>
</reference>
<keyword evidence="3" id="KW-0479">Metal-binding</keyword>
<feature type="domain" description="Secretion system C-terminal sorting" evidence="8">
    <location>
        <begin position="399"/>
        <end position="460"/>
    </location>
</feature>
<dbReference type="InterPro" id="IPR007484">
    <property type="entry name" value="Peptidase_M28"/>
</dbReference>
<evidence type="ECO:0000259" key="7">
    <source>
        <dbReference type="Pfam" id="PF04389"/>
    </source>
</evidence>
<gene>
    <name evidence="9" type="ORF">Q3982_09660</name>
</gene>
<evidence type="ECO:0000256" key="4">
    <source>
        <dbReference type="ARBA" id="ARBA00022729"/>
    </source>
</evidence>
<dbReference type="GO" id="GO:0006508">
    <property type="term" value="P:proteolysis"/>
    <property type="evidence" value="ECO:0007669"/>
    <property type="project" value="UniProtKB-KW"/>
</dbReference>
<evidence type="ECO:0000256" key="6">
    <source>
        <dbReference type="ARBA" id="ARBA00022833"/>
    </source>
</evidence>
<dbReference type="InterPro" id="IPR026444">
    <property type="entry name" value="Secre_tail"/>
</dbReference>
<dbReference type="GO" id="GO:0046872">
    <property type="term" value="F:metal ion binding"/>
    <property type="evidence" value="ECO:0007669"/>
    <property type="project" value="UniProtKB-KW"/>
</dbReference>
<proteinExistence type="predicted"/>
<sequence>NETIREMMNQVNKDSLEYTIQYLQDYQNRLWNSDNAFAASDWIAARMEALGLEVEQQPFYATTWLGSGQSAPNVIGIQRGTLYPDVYVVCGSHFDSFSYEAYYGEGDCPGADDNASGVASVLESARIMTQYEFEYSIVYCAYGCEEMGLFGSEAYASRCQQQGMEILGYFNNDMNGYLWGDQIHIHCIYPNSVAPIGNYYMNIGNVYFPDMPIEHKNLVGGDSDHTSFNNHGYMGIYPFEDVDHYSSFIHTPNDLIGNSVNSFEMSQRYCQMNIGCLAEIANLVGSGPQIQCNPVQNFAIDDHSREMSTVILTWNQPLPGSTGICDRFDVYRDDNKIAAISDMTYSVYEYTDTISVGVHANYYITAVYNDGCEAASETVEVVGHVDGVAEIESNNITFYPNPAEDLIYIKGDVAKCEIYDIVGKCVKTISANVEEISINDLQSGIYMIRIYGNDGNILTKRLTKK</sequence>
<dbReference type="SUPFAM" id="SSF53187">
    <property type="entry name" value="Zn-dependent exopeptidases"/>
    <property type="match status" value="1"/>
</dbReference>
<evidence type="ECO:0000256" key="3">
    <source>
        <dbReference type="ARBA" id="ARBA00022723"/>
    </source>
</evidence>
<dbReference type="InterPro" id="IPR013783">
    <property type="entry name" value="Ig-like_fold"/>
</dbReference>
<feature type="non-terminal residue" evidence="9">
    <location>
        <position position="1"/>
    </location>
</feature>